<comment type="similarity">
    <text evidence="7">Belongs to the binding-protein-dependent transport system permease family.</text>
</comment>
<dbReference type="EMBL" id="JBHSEP010000001">
    <property type="protein sequence ID" value="MFC4596892.1"/>
    <property type="molecule type" value="Genomic_DNA"/>
</dbReference>
<dbReference type="Gene3D" id="1.10.3720.10">
    <property type="entry name" value="MetI-like"/>
    <property type="match status" value="1"/>
</dbReference>
<feature type="transmembrane region" description="Helical" evidence="7">
    <location>
        <begin position="231"/>
        <end position="251"/>
    </location>
</feature>
<gene>
    <name evidence="9" type="ORF">ACFO3S_01470</name>
</gene>
<evidence type="ECO:0000259" key="8">
    <source>
        <dbReference type="PROSITE" id="PS50928"/>
    </source>
</evidence>
<dbReference type="InterPro" id="IPR035906">
    <property type="entry name" value="MetI-like_sf"/>
</dbReference>
<organism evidence="9 10">
    <name type="scientific">Cohnella hongkongensis</name>
    <dbReference type="NCBI Taxonomy" id="178337"/>
    <lineage>
        <taxon>Bacteria</taxon>
        <taxon>Bacillati</taxon>
        <taxon>Bacillota</taxon>
        <taxon>Bacilli</taxon>
        <taxon>Bacillales</taxon>
        <taxon>Paenibacillaceae</taxon>
        <taxon>Cohnella</taxon>
    </lineage>
</organism>
<feature type="transmembrane region" description="Helical" evidence="7">
    <location>
        <begin position="284"/>
        <end position="304"/>
    </location>
</feature>
<comment type="caution">
    <text evidence="9">The sequence shown here is derived from an EMBL/GenBank/DDBJ whole genome shotgun (WGS) entry which is preliminary data.</text>
</comment>
<dbReference type="Pfam" id="PF00528">
    <property type="entry name" value="BPD_transp_1"/>
    <property type="match status" value="1"/>
</dbReference>
<dbReference type="PANTHER" id="PTHR43227">
    <property type="entry name" value="BLL4140 PROTEIN"/>
    <property type="match status" value="1"/>
</dbReference>
<feature type="domain" description="ABC transmembrane type-1" evidence="8">
    <location>
        <begin position="91"/>
        <end position="305"/>
    </location>
</feature>
<keyword evidence="6 7" id="KW-0472">Membrane</keyword>
<dbReference type="RefSeq" id="WP_378091484.1">
    <property type="nucleotide sequence ID" value="NZ_JBHSEP010000001.1"/>
</dbReference>
<feature type="transmembrane region" description="Helical" evidence="7">
    <location>
        <begin position="131"/>
        <end position="151"/>
    </location>
</feature>
<evidence type="ECO:0000256" key="4">
    <source>
        <dbReference type="ARBA" id="ARBA00022692"/>
    </source>
</evidence>
<keyword evidence="2 7" id="KW-0813">Transport</keyword>
<protein>
    <submittedName>
        <fullName evidence="9">ABC transporter permease</fullName>
    </submittedName>
</protein>
<dbReference type="InterPro" id="IPR050809">
    <property type="entry name" value="UgpAE/MalFG_permease"/>
</dbReference>
<name>A0ABV9F5G3_9BACL</name>
<sequence length="318" mass="35738">MEHRAAGAGIRNRGRTGLGLPLSRMKRYWFLYALIVPILIYYVIFRYYPMLVQVTLAFKEFSLIGGIWNSEWVGWANFSYIFSKPEFYQVLTNTVEISLLRLAFGFIPPILLAILLYDLHSAALRRVSQTVLYIPHFFSWVVMYGLVYALFSNMGLVNQLLERLGGAAQNFLLEPGWFRPLLIGSAIWKEIGWGTIIYLAGMTMIDSSLYDAAKMDGAGPLRRIWHVTLPGLRSVMIFLFTLSLGSVLYAGGEQILLFYNPATYGVGDVIDTYVYRQGLNSLQYSMATAVSLFQSGIGLALILISNAISKKTTGTGIW</sequence>
<comment type="subcellular location">
    <subcellularLocation>
        <location evidence="1 7">Cell membrane</location>
        <topology evidence="1 7">Multi-pass membrane protein</topology>
    </subcellularLocation>
</comment>
<feature type="transmembrane region" description="Helical" evidence="7">
    <location>
        <begin position="29"/>
        <end position="49"/>
    </location>
</feature>
<dbReference type="Proteomes" id="UP001596028">
    <property type="component" value="Unassembled WGS sequence"/>
</dbReference>
<proteinExistence type="inferred from homology"/>
<accession>A0ABV9F5G3</accession>
<dbReference type="CDD" id="cd06261">
    <property type="entry name" value="TM_PBP2"/>
    <property type="match status" value="1"/>
</dbReference>
<keyword evidence="4 7" id="KW-0812">Transmembrane</keyword>
<evidence type="ECO:0000256" key="6">
    <source>
        <dbReference type="ARBA" id="ARBA00023136"/>
    </source>
</evidence>
<feature type="transmembrane region" description="Helical" evidence="7">
    <location>
        <begin position="102"/>
        <end position="119"/>
    </location>
</feature>
<keyword evidence="3" id="KW-1003">Cell membrane</keyword>
<evidence type="ECO:0000313" key="10">
    <source>
        <dbReference type="Proteomes" id="UP001596028"/>
    </source>
</evidence>
<evidence type="ECO:0000256" key="1">
    <source>
        <dbReference type="ARBA" id="ARBA00004651"/>
    </source>
</evidence>
<dbReference type="PROSITE" id="PS50928">
    <property type="entry name" value="ABC_TM1"/>
    <property type="match status" value="1"/>
</dbReference>
<keyword evidence="10" id="KW-1185">Reference proteome</keyword>
<evidence type="ECO:0000256" key="5">
    <source>
        <dbReference type="ARBA" id="ARBA00022989"/>
    </source>
</evidence>
<dbReference type="PANTHER" id="PTHR43227:SF11">
    <property type="entry name" value="BLL4140 PROTEIN"/>
    <property type="match status" value="1"/>
</dbReference>
<evidence type="ECO:0000313" key="9">
    <source>
        <dbReference type="EMBL" id="MFC4596892.1"/>
    </source>
</evidence>
<reference evidence="10" key="1">
    <citation type="journal article" date="2019" name="Int. J. Syst. Evol. Microbiol.">
        <title>The Global Catalogue of Microorganisms (GCM) 10K type strain sequencing project: providing services to taxonomists for standard genome sequencing and annotation.</title>
        <authorList>
            <consortium name="The Broad Institute Genomics Platform"/>
            <consortium name="The Broad Institute Genome Sequencing Center for Infectious Disease"/>
            <person name="Wu L."/>
            <person name="Ma J."/>
        </authorList>
    </citation>
    <scope>NUCLEOTIDE SEQUENCE [LARGE SCALE GENOMIC DNA]</scope>
    <source>
        <strain evidence="10">CCUG 49571</strain>
    </source>
</reference>
<evidence type="ECO:0000256" key="3">
    <source>
        <dbReference type="ARBA" id="ARBA00022475"/>
    </source>
</evidence>
<evidence type="ECO:0000256" key="2">
    <source>
        <dbReference type="ARBA" id="ARBA00022448"/>
    </source>
</evidence>
<evidence type="ECO:0000256" key="7">
    <source>
        <dbReference type="RuleBase" id="RU363032"/>
    </source>
</evidence>
<dbReference type="SUPFAM" id="SSF161098">
    <property type="entry name" value="MetI-like"/>
    <property type="match status" value="1"/>
</dbReference>
<keyword evidence="5 7" id="KW-1133">Transmembrane helix</keyword>
<dbReference type="InterPro" id="IPR000515">
    <property type="entry name" value="MetI-like"/>
</dbReference>
<feature type="transmembrane region" description="Helical" evidence="7">
    <location>
        <begin position="191"/>
        <end position="210"/>
    </location>
</feature>